<evidence type="ECO:0000256" key="1">
    <source>
        <dbReference type="ARBA" id="ARBA00004141"/>
    </source>
</evidence>
<keyword evidence="10" id="KW-1185">Reference proteome</keyword>
<keyword evidence="5 6" id="KW-0472">Membrane</keyword>
<organism evidence="9 10">
    <name type="scientific">Catenaria anguillulae PL171</name>
    <dbReference type="NCBI Taxonomy" id="765915"/>
    <lineage>
        <taxon>Eukaryota</taxon>
        <taxon>Fungi</taxon>
        <taxon>Fungi incertae sedis</taxon>
        <taxon>Blastocladiomycota</taxon>
        <taxon>Blastocladiomycetes</taxon>
        <taxon>Blastocladiales</taxon>
        <taxon>Catenariaceae</taxon>
        <taxon>Catenaria</taxon>
    </lineage>
</organism>
<evidence type="ECO:0000256" key="7">
    <source>
        <dbReference type="SAM" id="MobiDB-lite"/>
    </source>
</evidence>
<keyword evidence="3 8" id="KW-0812">Transmembrane</keyword>
<feature type="transmembrane region" description="Helical" evidence="8">
    <location>
        <begin position="167"/>
        <end position="184"/>
    </location>
</feature>
<evidence type="ECO:0000256" key="6">
    <source>
        <dbReference type="PIRNR" id="PIRNR016013"/>
    </source>
</evidence>
<dbReference type="GO" id="GO:0005783">
    <property type="term" value="C:endoplasmic reticulum"/>
    <property type="evidence" value="ECO:0007669"/>
    <property type="project" value="GOC"/>
</dbReference>
<reference evidence="9 10" key="1">
    <citation type="submission" date="2016-07" db="EMBL/GenBank/DDBJ databases">
        <title>Pervasive Adenine N6-methylation of Active Genes in Fungi.</title>
        <authorList>
            <consortium name="DOE Joint Genome Institute"/>
            <person name="Mondo S.J."/>
            <person name="Dannebaum R.O."/>
            <person name="Kuo R.C."/>
            <person name="Labutti K."/>
            <person name="Haridas S."/>
            <person name="Kuo A."/>
            <person name="Salamov A."/>
            <person name="Ahrendt S.R."/>
            <person name="Lipzen A."/>
            <person name="Sullivan W."/>
            <person name="Andreopoulos W.B."/>
            <person name="Clum A."/>
            <person name="Lindquist E."/>
            <person name="Daum C."/>
            <person name="Ramamoorthy G.K."/>
            <person name="Gryganskyi A."/>
            <person name="Culley D."/>
            <person name="Magnuson J.K."/>
            <person name="James T.Y."/>
            <person name="O'Malley M.A."/>
            <person name="Stajich J.E."/>
            <person name="Spatafora J.W."/>
            <person name="Visel A."/>
            <person name="Grigoriev I.V."/>
        </authorList>
    </citation>
    <scope>NUCLEOTIDE SEQUENCE [LARGE SCALE GENOMIC DNA]</scope>
    <source>
        <strain evidence="9 10">PL171</strain>
    </source>
</reference>
<comment type="caution">
    <text evidence="9">The sequence shown here is derived from an EMBL/GenBank/DDBJ whole genome shotgun (WGS) entry which is preliminary data.</text>
</comment>
<evidence type="ECO:0000256" key="3">
    <source>
        <dbReference type="ARBA" id="ARBA00022692"/>
    </source>
</evidence>
<evidence type="ECO:0000256" key="2">
    <source>
        <dbReference type="ARBA" id="ARBA00006070"/>
    </source>
</evidence>
<dbReference type="PANTHER" id="PTHR10743:SF0">
    <property type="entry name" value="PROTEIN RER1"/>
    <property type="match status" value="1"/>
</dbReference>
<accession>A0A1Y2HAK6</accession>
<dbReference type="AlphaFoldDB" id="A0A1Y2HAK6"/>
<comment type="similarity">
    <text evidence="2 6">Belongs to the RER1 family.</text>
</comment>
<dbReference type="GO" id="GO:0000139">
    <property type="term" value="C:Golgi membrane"/>
    <property type="evidence" value="ECO:0007669"/>
    <property type="project" value="TreeGrafter"/>
</dbReference>
<dbReference type="EMBL" id="MCFL01000057">
    <property type="protein sequence ID" value="ORZ31630.1"/>
    <property type="molecule type" value="Genomic_DNA"/>
</dbReference>
<proteinExistence type="inferred from homology"/>
<evidence type="ECO:0000313" key="10">
    <source>
        <dbReference type="Proteomes" id="UP000193411"/>
    </source>
</evidence>
<dbReference type="PIRSF" id="PIRSF016013">
    <property type="entry name" value="AtER_Rer1p"/>
    <property type="match status" value="1"/>
</dbReference>
<feature type="region of interest" description="Disordered" evidence="7">
    <location>
        <begin position="104"/>
        <end position="123"/>
    </location>
</feature>
<feature type="transmembrane region" description="Helical" evidence="8">
    <location>
        <begin position="36"/>
        <end position="59"/>
    </location>
</feature>
<dbReference type="InterPro" id="IPR004932">
    <property type="entry name" value="Rer1"/>
</dbReference>
<dbReference type="GO" id="GO:0006621">
    <property type="term" value="P:protein retention in ER lumen"/>
    <property type="evidence" value="ECO:0007669"/>
    <property type="project" value="TreeGrafter"/>
</dbReference>
<dbReference type="Pfam" id="PF03248">
    <property type="entry name" value="Rer1"/>
    <property type="match status" value="1"/>
</dbReference>
<dbReference type="STRING" id="765915.A0A1Y2HAK6"/>
<sequence length="210" mass="24234">MPASSSFDMPDTPVTNLQRQMAALSRRFQSLLDSTLPFAIPRWSILGVSLVIFIIRIFLLQGWYIITYALFIYLLQLFLLFLSPKLDPALESLTDDDDDLDVAASESGATSSTPTGGRRASFLPTQHGDEFRPFIRRLPEFKFWWKATRATGLAFFCTFFSVFDVPVFWPILVIYFFVLFAVTMRRQIRHMIKYKYVPFTVGKPKYGARK</sequence>
<feature type="transmembrane region" description="Helical" evidence="8">
    <location>
        <begin position="65"/>
        <end position="82"/>
    </location>
</feature>
<evidence type="ECO:0000256" key="4">
    <source>
        <dbReference type="ARBA" id="ARBA00022989"/>
    </source>
</evidence>
<dbReference type="PANTHER" id="PTHR10743">
    <property type="entry name" value="PROTEIN RER1"/>
    <property type="match status" value="1"/>
</dbReference>
<evidence type="ECO:0000256" key="8">
    <source>
        <dbReference type="SAM" id="Phobius"/>
    </source>
</evidence>
<evidence type="ECO:0000313" key="9">
    <source>
        <dbReference type="EMBL" id="ORZ31630.1"/>
    </source>
</evidence>
<keyword evidence="4 8" id="KW-1133">Transmembrane helix</keyword>
<gene>
    <name evidence="9" type="ORF">BCR44DRAFT_1487670</name>
</gene>
<evidence type="ECO:0000256" key="5">
    <source>
        <dbReference type="ARBA" id="ARBA00023136"/>
    </source>
</evidence>
<name>A0A1Y2HAK6_9FUNG</name>
<comment type="subcellular location">
    <subcellularLocation>
        <location evidence="1">Membrane</location>
        <topology evidence="1">Multi-pass membrane protein</topology>
    </subcellularLocation>
</comment>
<protein>
    <recommendedName>
        <fullName evidence="6">Protein RER1</fullName>
    </recommendedName>
</protein>
<dbReference type="GO" id="GO:0006890">
    <property type="term" value="P:retrograde vesicle-mediated transport, Golgi to endoplasmic reticulum"/>
    <property type="evidence" value="ECO:0007669"/>
    <property type="project" value="TreeGrafter"/>
</dbReference>
<dbReference type="OrthoDB" id="448250at2759"/>
<dbReference type="Proteomes" id="UP000193411">
    <property type="component" value="Unassembled WGS sequence"/>
</dbReference>
<comment type="function">
    <text evidence="6">Involved in the retrieval of endoplasmic reticulum membrane proteins from the early Golgi compartment.</text>
</comment>